<evidence type="ECO:0000256" key="1">
    <source>
        <dbReference type="SAM" id="Phobius"/>
    </source>
</evidence>
<name>A0A140LFU2_DANRE</name>
<reference evidence="2" key="1">
    <citation type="journal article" date="2013" name="Nature">
        <title>The zebrafish reference genome sequence and its relationship to the human genome.</title>
        <authorList>
            <consortium name="Genome Reference Consortium Zebrafish"/>
            <person name="Howe K."/>
            <person name="Clark M.D."/>
            <person name="Torroja C.F."/>
            <person name="Torrance J."/>
            <person name="Berthelot C."/>
            <person name="Muffato M."/>
            <person name="Collins J.E."/>
            <person name="Humphray S."/>
            <person name="McLaren K."/>
            <person name="Matthews L."/>
            <person name="McLaren S."/>
            <person name="Sealy I."/>
            <person name="Caccamo M."/>
            <person name="Churcher C."/>
            <person name="Scott C."/>
            <person name="Barrett J.C."/>
            <person name="Koch R."/>
            <person name="Rauch G.J."/>
            <person name="White S."/>
            <person name="Chow W."/>
            <person name="Kilian B."/>
            <person name="Quintais L.T."/>
            <person name="Guerra-Assuncao J.A."/>
            <person name="Zhou Y."/>
            <person name="Gu Y."/>
            <person name="Yen J."/>
            <person name="Vogel J.H."/>
            <person name="Eyre T."/>
            <person name="Redmond S."/>
            <person name="Banerjee R."/>
            <person name="Chi J."/>
            <person name="Fu B."/>
            <person name="Langley E."/>
            <person name="Maguire S.F."/>
            <person name="Laird G.K."/>
            <person name="Lloyd D."/>
            <person name="Kenyon E."/>
            <person name="Donaldson S."/>
            <person name="Sehra H."/>
            <person name="Almeida-King J."/>
            <person name="Loveland J."/>
            <person name="Trevanion S."/>
            <person name="Jones M."/>
            <person name="Quail M."/>
            <person name="Willey D."/>
            <person name="Hunt A."/>
            <person name="Burton J."/>
            <person name="Sims S."/>
            <person name="McLay K."/>
            <person name="Plumb B."/>
            <person name="Davis J."/>
            <person name="Clee C."/>
            <person name="Oliver K."/>
            <person name="Clark R."/>
            <person name="Riddle C."/>
            <person name="Elliot D."/>
            <person name="Eliott D."/>
            <person name="Threadgold G."/>
            <person name="Harden G."/>
            <person name="Ware D."/>
            <person name="Begum S."/>
            <person name="Mortimore B."/>
            <person name="Mortimer B."/>
            <person name="Kerry G."/>
            <person name="Heath P."/>
            <person name="Phillimore B."/>
            <person name="Tracey A."/>
            <person name="Corby N."/>
            <person name="Dunn M."/>
            <person name="Johnson C."/>
            <person name="Wood J."/>
            <person name="Clark S."/>
            <person name="Pelan S."/>
            <person name="Griffiths G."/>
            <person name="Smith M."/>
            <person name="Glithero R."/>
            <person name="Howden P."/>
            <person name="Barker N."/>
            <person name="Lloyd C."/>
            <person name="Stevens C."/>
            <person name="Harley J."/>
            <person name="Holt K."/>
            <person name="Panagiotidis G."/>
            <person name="Lovell J."/>
            <person name="Beasley H."/>
            <person name="Henderson C."/>
            <person name="Gordon D."/>
            <person name="Auger K."/>
            <person name="Wright D."/>
            <person name="Collins J."/>
            <person name="Raisen C."/>
            <person name="Dyer L."/>
            <person name="Leung K."/>
            <person name="Robertson L."/>
            <person name="Ambridge K."/>
            <person name="Leongamornlert D."/>
            <person name="McGuire S."/>
            <person name="Gilderthorp R."/>
            <person name="Griffiths C."/>
            <person name="Manthravadi D."/>
            <person name="Nichol S."/>
            <person name="Barker G."/>
            <person name="Whitehead S."/>
            <person name="Kay M."/>
            <person name="Brown J."/>
            <person name="Murnane C."/>
            <person name="Gray E."/>
            <person name="Humphries M."/>
            <person name="Sycamore N."/>
            <person name="Barker D."/>
            <person name="Saunders D."/>
            <person name="Wallis J."/>
            <person name="Babbage A."/>
            <person name="Hammond S."/>
            <person name="Mashreghi-Mohammadi M."/>
            <person name="Barr L."/>
            <person name="Martin S."/>
            <person name="Wray P."/>
            <person name="Ellington A."/>
            <person name="Matthews N."/>
            <person name="Ellwood M."/>
            <person name="Woodmansey R."/>
            <person name="Clark G."/>
            <person name="Cooper J."/>
            <person name="Cooper J."/>
            <person name="Tromans A."/>
            <person name="Grafham D."/>
            <person name="Skuce C."/>
            <person name="Pandian R."/>
            <person name="Andrews R."/>
            <person name="Harrison E."/>
            <person name="Kimberley A."/>
            <person name="Garnett J."/>
            <person name="Fosker N."/>
            <person name="Hall R."/>
            <person name="Garner P."/>
            <person name="Kelly D."/>
            <person name="Bird C."/>
            <person name="Palmer S."/>
            <person name="Gehring I."/>
            <person name="Berger A."/>
            <person name="Dooley C.M."/>
            <person name="Ersan-Urun Z."/>
            <person name="Eser C."/>
            <person name="Geiger H."/>
            <person name="Geisler M."/>
            <person name="Karotki L."/>
            <person name="Kirn A."/>
            <person name="Konantz J."/>
            <person name="Konantz M."/>
            <person name="Oberlander M."/>
            <person name="Rudolph-Geiger S."/>
            <person name="Teucke M."/>
            <person name="Lanz C."/>
            <person name="Raddatz G."/>
            <person name="Osoegawa K."/>
            <person name="Zhu B."/>
            <person name="Rapp A."/>
            <person name="Widaa S."/>
            <person name="Langford C."/>
            <person name="Yang F."/>
            <person name="Schuster S.C."/>
            <person name="Carter N.P."/>
            <person name="Harrow J."/>
            <person name="Ning Z."/>
            <person name="Herrero J."/>
            <person name="Searle S.M."/>
            <person name="Enright A."/>
            <person name="Geisler R."/>
            <person name="Plasterk R.H."/>
            <person name="Lee C."/>
            <person name="Westerfield M."/>
            <person name="de Jong P.J."/>
            <person name="Zon L.I."/>
            <person name="Postlethwait J.H."/>
            <person name="Nusslein-Volhard C."/>
            <person name="Hubbard T.J."/>
            <person name="Roest Crollius H."/>
            <person name="Rogers J."/>
            <person name="Stemple D.L."/>
        </authorList>
    </citation>
    <scope>NUCLEOTIDE SEQUENCE [LARGE SCALE GENOMIC DNA]</scope>
    <source>
        <strain evidence="2">Tuebingen</strain>
    </source>
</reference>
<evidence type="ECO:0000313" key="3">
    <source>
        <dbReference type="ZFIN" id="ZDB-GENE-160113-80"/>
    </source>
</evidence>
<keyword evidence="1" id="KW-0472">Membrane</keyword>
<dbReference type="AlphaFoldDB" id="A0A140LFU2"/>
<feature type="transmembrane region" description="Helical" evidence="1">
    <location>
        <begin position="92"/>
        <end position="112"/>
    </location>
</feature>
<dbReference type="FunCoup" id="A0A140LFU2">
    <property type="interactions" value="9"/>
</dbReference>
<dbReference type="Bgee" id="ENSDARG00000105464">
    <property type="expression patterns" value="Expressed in liver and 7 other cell types or tissues"/>
</dbReference>
<proteinExistence type="predicted"/>
<dbReference type="Ensembl" id="ENSDART00000173387.2">
    <property type="protein sequence ID" value="ENSDARP00000142117.1"/>
    <property type="gene ID" value="ENSDARG00000105464.2"/>
</dbReference>
<dbReference type="SMR" id="A0A140LFU2"/>
<gene>
    <name evidence="2 3" type="primary">si:ch211-285c6.6</name>
</gene>
<dbReference type="ZFIN" id="ZDB-GENE-160113-80">
    <property type="gene designation" value="si:ch211-285c6.6"/>
</dbReference>
<organism evidence="2">
    <name type="scientific">Danio rerio</name>
    <name type="common">Zebrafish</name>
    <name type="synonym">Brachydanio rerio</name>
    <dbReference type="NCBI Taxonomy" id="7955"/>
    <lineage>
        <taxon>Eukaryota</taxon>
        <taxon>Metazoa</taxon>
        <taxon>Chordata</taxon>
        <taxon>Craniata</taxon>
        <taxon>Vertebrata</taxon>
        <taxon>Euteleostomi</taxon>
        <taxon>Actinopterygii</taxon>
        <taxon>Neopterygii</taxon>
        <taxon>Teleostei</taxon>
        <taxon>Ostariophysi</taxon>
        <taxon>Cypriniformes</taxon>
        <taxon>Danionidae</taxon>
        <taxon>Danioninae</taxon>
        <taxon>Danio</taxon>
    </lineage>
</organism>
<dbReference type="OrthoDB" id="8905283at2759"/>
<evidence type="ECO:0000313" key="2">
    <source>
        <dbReference type="Ensembl" id="ENSDARP00000142117"/>
    </source>
</evidence>
<protein>
    <submittedName>
        <fullName evidence="2">Si:ch211-285c6.6</fullName>
    </submittedName>
</protein>
<sequence>MASPRPRRRRNSMDLPTNLSSDLVHLNEELNRLNKDISPQCDQHMKNVLDHIDQFKNDSRIFINAFKGGAVAGIIAFVLSISSLFLNDDDDSVMAIAAGAALTVVSGLLVVFGKFQKKRKVKNLKRVIEEELKEFQDKITPLIDILETMCQRTEEIMSELLLKYQKAQVLRERLAFFDKMRLFQEVDFSKEGDQMSKMKHLSGNLSHMIAKVTSVSDIIKEITEERRRQYDKPVDATYKEVNVRDIKKQTEQMINEMKKTICQLRNIVKESSKITDRM</sequence>
<reference evidence="2" key="2">
    <citation type="submission" date="2016-03" db="UniProtKB">
        <authorList>
            <consortium name="Ensembl"/>
        </authorList>
    </citation>
    <scope>IDENTIFICATION</scope>
    <source>
        <strain evidence="2">Tuebingen</strain>
    </source>
</reference>
<dbReference type="EMBL" id="AL954323">
    <property type="status" value="NOT_ANNOTATED_CDS"/>
    <property type="molecule type" value="Genomic_DNA"/>
</dbReference>
<keyword evidence="1" id="KW-1133">Transmembrane helix</keyword>
<accession>A0A8M2B771</accession>
<keyword evidence="1" id="KW-0812">Transmembrane</keyword>
<accession>A0A140LFU2</accession>
<feature type="transmembrane region" description="Helical" evidence="1">
    <location>
        <begin position="65"/>
        <end position="86"/>
    </location>
</feature>